<dbReference type="EMBL" id="NIRR01000033">
    <property type="protein sequence ID" value="OWP62091.1"/>
    <property type="molecule type" value="Genomic_DNA"/>
</dbReference>
<name>A0A246FHU6_9BACT</name>
<keyword evidence="2" id="KW-1185">Reference proteome</keyword>
<protein>
    <submittedName>
        <fullName evidence="1">Uncharacterized protein</fullName>
    </submittedName>
</protein>
<dbReference type="AlphaFoldDB" id="A0A246FHU6"/>
<sequence>MDSRLMALIAHYEAERHDLQKQLDGFLAEQEYQMAHKIAQGLKLADTQLRNLSGLTDRLYDEKQHCRSLIQHLKAVAIADEDDLGAAFYEEAIADQEARLQLLESQRAERPIQRTTVLRDTLLKLLLRQIPAFSVVFCQEPLLRCCVRVSRRTVELSLPQVRQLRQNGALVKKQRAQLRALGFSYSDAEDEFLLQLPFIVGNDADAVLYVFMRLAFEVFYFKHEDDPIEIRYYED</sequence>
<evidence type="ECO:0000313" key="2">
    <source>
        <dbReference type="Proteomes" id="UP000197277"/>
    </source>
</evidence>
<evidence type="ECO:0000313" key="1">
    <source>
        <dbReference type="EMBL" id="OWP62091.1"/>
    </source>
</evidence>
<gene>
    <name evidence="1" type="ORF">CDA63_16090</name>
</gene>
<organism evidence="1 2">
    <name type="scientific">Hymenobacter amundsenii</name>
    <dbReference type="NCBI Taxonomy" id="2006685"/>
    <lineage>
        <taxon>Bacteria</taxon>
        <taxon>Pseudomonadati</taxon>
        <taxon>Bacteroidota</taxon>
        <taxon>Cytophagia</taxon>
        <taxon>Cytophagales</taxon>
        <taxon>Hymenobacteraceae</taxon>
        <taxon>Hymenobacter</taxon>
    </lineage>
</organism>
<proteinExistence type="predicted"/>
<reference evidence="1 2" key="1">
    <citation type="submission" date="2017-06" db="EMBL/GenBank/DDBJ databases">
        <title>Hymenobacter amundsenii sp. nov. isolated from regoliths in Antarctica.</title>
        <authorList>
            <person name="Sedlacek I."/>
            <person name="Kralova S."/>
            <person name="Pantucek R."/>
            <person name="Svec P."/>
            <person name="Holochova P."/>
            <person name="Stankova E."/>
            <person name="Vrbovska V."/>
            <person name="Busse H.-J."/>
        </authorList>
    </citation>
    <scope>NUCLEOTIDE SEQUENCE [LARGE SCALE GENOMIC DNA]</scope>
    <source>
        <strain evidence="1 2">CCM 8682</strain>
    </source>
</reference>
<comment type="caution">
    <text evidence="1">The sequence shown here is derived from an EMBL/GenBank/DDBJ whole genome shotgun (WGS) entry which is preliminary data.</text>
</comment>
<dbReference type="Proteomes" id="UP000197277">
    <property type="component" value="Unassembled WGS sequence"/>
</dbReference>
<accession>A0A246FHU6</accession>